<organism evidence="9 10">
    <name type="scientific">Faecalicatena acetigenes</name>
    <dbReference type="NCBI Taxonomy" id="2981790"/>
    <lineage>
        <taxon>Bacteria</taxon>
        <taxon>Bacillati</taxon>
        <taxon>Bacillota</taxon>
        <taxon>Clostridia</taxon>
        <taxon>Lachnospirales</taxon>
        <taxon>Lachnospiraceae</taxon>
        <taxon>Faecalicatena</taxon>
    </lineage>
</organism>
<feature type="transmembrane region" description="Helical" evidence="8">
    <location>
        <begin position="123"/>
        <end position="143"/>
    </location>
</feature>
<evidence type="ECO:0000313" key="10">
    <source>
        <dbReference type="Proteomes" id="UP001652394"/>
    </source>
</evidence>
<dbReference type="PANTHER" id="PTHR32196">
    <property type="entry name" value="ABC TRANSPORTER PERMEASE PROTEIN YPHD-RELATED-RELATED"/>
    <property type="match status" value="1"/>
</dbReference>
<keyword evidence="2" id="KW-0813">Transport</keyword>
<comment type="caution">
    <text evidence="9">The sequence shown here is derived from an EMBL/GenBank/DDBJ whole genome shotgun (WGS) entry which is preliminary data.</text>
</comment>
<keyword evidence="10" id="KW-1185">Reference proteome</keyword>
<evidence type="ECO:0000256" key="1">
    <source>
        <dbReference type="ARBA" id="ARBA00004651"/>
    </source>
</evidence>
<evidence type="ECO:0000256" key="6">
    <source>
        <dbReference type="ARBA" id="ARBA00022989"/>
    </source>
</evidence>
<keyword evidence="4" id="KW-0997">Cell inner membrane</keyword>
<feature type="transmembrane region" description="Helical" evidence="8">
    <location>
        <begin position="12"/>
        <end position="29"/>
    </location>
</feature>
<dbReference type="EMBL" id="JAOQJX010000001">
    <property type="protein sequence ID" value="MCU6746214.1"/>
    <property type="molecule type" value="Genomic_DNA"/>
</dbReference>
<evidence type="ECO:0000256" key="4">
    <source>
        <dbReference type="ARBA" id="ARBA00022519"/>
    </source>
</evidence>
<dbReference type="Pfam" id="PF02653">
    <property type="entry name" value="BPD_transp_2"/>
    <property type="match status" value="1"/>
</dbReference>
<feature type="transmembrane region" description="Helical" evidence="8">
    <location>
        <begin position="68"/>
        <end position="88"/>
    </location>
</feature>
<keyword evidence="3" id="KW-1003">Cell membrane</keyword>
<feature type="transmembrane region" description="Helical" evidence="8">
    <location>
        <begin position="41"/>
        <end position="61"/>
    </location>
</feature>
<dbReference type="PANTHER" id="PTHR32196:SF21">
    <property type="entry name" value="ABC TRANSPORTER PERMEASE PROTEIN YPHD-RELATED"/>
    <property type="match status" value="1"/>
</dbReference>
<evidence type="ECO:0000256" key="7">
    <source>
        <dbReference type="ARBA" id="ARBA00023136"/>
    </source>
</evidence>
<protein>
    <submittedName>
        <fullName evidence="9">ABC transporter permease</fullName>
    </submittedName>
</protein>
<dbReference type="InterPro" id="IPR001851">
    <property type="entry name" value="ABC_transp_permease"/>
</dbReference>
<reference evidence="9 10" key="1">
    <citation type="journal article" date="2021" name="ISME Commun">
        <title>Automated analysis of genomic sequences facilitates high-throughput and comprehensive description of bacteria.</title>
        <authorList>
            <person name="Hitch T.C.A."/>
        </authorList>
    </citation>
    <scope>NUCLEOTIDE SEQUENCE [LARGE SCALE GENOMIC DNA]</scope>
    <source>
        <strain evidence="9 10">H2_18</strain>
    </source>
</reference>
<evidence type="ECO:0000256" key="8">
    <source>
        <dbReference type="SAM" id="Phobius"/>
    </source>
</evidence>
<evidence type="ECO:0000313" key="9">
    <source>
        <dbReference type="EMBL" id="MCU6746214.1"/>
    </source>
</evidence>
<gene>
    <name evidence="9" type="ORF">OCV51_00820</name>
</gene>
<feature type="transmembrane region" description="Helical" evidence="8">
    <location>
        <begin position="223"/>
        <end position="243"/>
    </location>
</feature>
<evidence type="ECO:0000256" key="2">
    <source>
        <dbReference type="ARBA" id="ARBA00022448"/>
    </source>
</evidence>
<keyword evidence="5 8" id="KW-0812">Transmembrane</keyword>
<sequence length="340" mass="36384">MKQKILKTVTRNEAIVTYIILVLCILISLKNPAFLDASTGISLSRAMLVTLIFALCEMVTIVSGGIDVSFPAVASLALYATSMLAVTLEINNVFLLFLVAGTIGLACGIINGLLIVKCKIYPLIATLGMSSVINGGTLAFIGTRELSSLPAGMDKLSRTFLFTYVNKQGISYSMTIFILVPIILSILVFLILRYTVLGRGIYAVGGDENAARIAGFNVSWIKYCVYGFSGLFAGIGGFIYVILMRQANPQVLMGEEMMVIAAVVIGGTKITGGYGTVIGTILGVGLIALVENNLIMLGVPSHFQTFMVGLIIVLGTSITALREKYGSKAVRRQKNHEDLD</sequence>
<comment type="subcellular location">
    <subcellularLocation>
        <location evidence="1">Cell membrane</location>
        <topology evidence="1">Multi-pass membrane protein</topology>
    </subcellularLocation>
</comment>
<name>A0ABT2T8Z4_9FIRM</name>
<evidence type="ECO:0000256" key="3">
    <source>
        <dbReference type="ARBA" id="ARBA00022475"/>
    </source>
</evidence>
<keyword evidence="7 8" id="KW-0472">Membrane</keyword>
<dbReference type="CDD" id="cd06579">
    <property type="entry name" value="TM_PBP1_transp_AraH_like"/>
    <property type="match status" value="1"/>
</dbReference>
<dbReference type="Proteomes" id="UP001652394">
    <property type="component" value="Unassembled WGS sequence"/>
</dbReference>
<feature type="transmembrane region" description="Helical" evidence="8">
    <location>
        <begin position="302"/>
        <end position="321"/>
    </location>
</feature>
<accession>A0ABT2T8Z4</accession>
<proteinExistence type="predicted"/>
<feature type="transmembrane region" description="Helical" evidence="8">
    <location>
        <begin position="170"/>
        <end position="192"/>
    </location>
</feature>
<evidence type="ECO:0000256" key="5">
    <source>
        <dbReference type="ARBA" id="ARBA00022692"/>
    </source>
</evidence>
<feature type="transmembrane region" description="Helical" evidence="8">
    <location>
        <begin position="94"/>
        <end position="116"/>
    </location>
</feature>
<dbReference type="RefSeq" id="WP_059067650.1">
    <property type="nucleotide sequence ID" value="NZ_JAOQJX010000001.1"/>
</dbReference>
<feature type="transmembrane region" description="Helical" evidence="8">
    <location>
        <begin position="273"/>
        <end position="290"/>
    </location>
</feature>
<keyword evidence="6 8" id="KW-1133">Transmembrane helix</keyword>